<dbReference type="Proteomes" id="UP000317894">
    <property type="component" value="Unassembled WGS sequence"/>
</dbReference>
<dbReference type="OrthoDB" id="7210964at2"/>
<dbReference type="NCBIfam" id="NF045607">
    <property type="entry name" value="exo_Victor_syst"/>
    <property type="match status" value="1"/>
</dbReference>
<comment type="caution">
    <text evidence="2">The sequence shown here is derived from an EMBL/GenBank/DDBJ whole genome shotgun (WGS) entry which is preliminary data.</text>
</comment>
<keyword evidence="3" id="KW-1185">Reference proteome</keyword>
<evidence type="ECO:0008006" key="4">
    <source>
        <dbReference type="Google" id="ProtNLM"/>
    </source>
</evidence>
<dbReference type="InterPro" id="IPR054655">
    <property type="entry name" value="XrtV-like"/>
</dbReference>
<protein>
    <recommendedName>
        <fullName evidence="4">Holin</fullName>
    </recommendedName>
</protein>
<dbReference type="AlphaFoldDB" id="A0A552UI89"/>
<evidence type="ECO:0000313" key="3">
    <source>
        <dbReference type="Proteomes" id="UP000317894"/>
    </source>
</evidence>
<keyword evidence="1" id="KW-1133">Transmembrane helix</keyword>
<name>A0A552UI89_9SPHN</name>
<evidence type="ECO:0000313" key="2">
    <source>
        <dbReference type="EMBL" id="TRW17901.1"/>
    </source>
</evidence>
<feature type="transmembrane region" description="Helical" evidence="1">
    <location>
        <begin position="7"/>
        <end position="26"/>
    </location>
</feature>
<feature type="transmembrane region" description="Helical" evidence="1">
    <location>
        <begin position="60"/>
        <end position="79"/>
    </location>
</feature>
<organism evidence="2 3">
    <name type="scientific">Glacieibacterium frigidum</name>
    <dbReference type="NCBI Taxonomy" id="2593303"/>
    <lineage>
        <taxon>Bacteria</taxon>
        <taxon>Pseudomonadati</taxon>
        <taxon>Pseudomonadota</taxon>
        <taxon>Alphaproteobacteria</taxon>
        <taxon>Sphingomonadales</taxon>
        <taxon>Sphingosinicellaceae</taxon>
        <taxon>Glacieibacterium</taxon>
    </lineage>
</organism>
<proteinExistence type="predicted"/>
<keyword evidence="1" id="KW-0472">Membrane</keyword>
<dbReference type="RefSeq" id="WP_144236595.1">
    <property type="nucleotide sequence ID" value="NZ_VJWA01000001.1"/>
</dbReference>
<dbReference type="EMBL" id="VJWA01000001">
    <property type="protein sequence ID" value="TRW17901.1"/>
    <property type="molecule type" value="Genomic_DNA"/>
</dbReference>
<gene>
    <name evidence="2" type="ORF">FMM06_07175</name>
</gene>
<keyword evidence="1" id="KW-0812">Transmembrane</keyword>
<reference evidence="2 3" key="1">
    <citation type="submission" date="2019-07" db="EMBL/GenBank/DDBJ databases">
        <title>Novel species isolated from glacier.</title>
        <authorList>
            <person name="Liu Q."/>
            <person name="Xin Y.-H."/>
        </authorList>
    </citation>
    <scope>NUCLEOTIDE SEQUENCE [LARGE SCALE GENOMIC DNA]</scope>
    <source>
        <strain evidence="2 3">LB1R16</strain>
    </source>
</reference>
<sequence>MQTVYDWATMVVFAGLVVLFLQRSQGEARDQLWQYLVAAVGCAVTNYLGNEAIKLADTTYHIGAVALGIATLAFIYVVLKPFDGLNSN</sequence>
<accession>A0A552UI89</accession>
<evidence type="ECO:0000256" key="1">
    <source>
        <dbReference type="SAM" id="Phobius"/>
    </source>
</evidence>